<proteinExistence type="predicted"/>
<feature type="coiled-coil region" evidence="1">
    <location>
        <begin position="293"/>
        <end position="321"/>
    </location>
</feature>
<dbReference type="HOGENOM" id="CLU_028696_1_1_1"/>
<reference evidence="2" key="1">
    <citation type="submission" date="2013-07" db="EMBL/GenBank/DDBJ databases">
        <title>The genome of an arbuscular mycorrhizal fungus provides insights into the evolution of the oldest plant symbiosis.</title>
        <authorList>
            <consortium name="DOE Joint Genome Institute"/>
            <person name="Tisserant E."/>
            <person name="Malbreil M."/>
            <person name="Kuo A."/>
            <person name="Kohler A."/>
            <person name="Symeonidi A."/>
            <person name="Balestrini R."/>
            <person name="Charron P."/>
            <person name="Duensing N."/>
            <person name="Frei-dit-Frey N."/>
            <person name="Gianinazzi-Pearson V."/>
            <person name="Gilbert B."/>
            <person name="Handa Y."/>
            <person name="Hijri M."/>
            <person name="Kaul R."/>
            <person name="Kawaguchi M."/>
            <person name="Krajinski F."/>
            <person name="Lammers P."/>
            <person name="Lapierre D."/>
            <person name="Masclaux F.G."/>
            <person name="Murat C."/>
            <person name="Morin E."/>
            <person name="Ndikumana S."/>
            <person name="Pagni M."/>
            <person name="Petitpierre D."/>
            <person name="Requena N."/>
            <person name="Rosikiewicz P."/>
            <person name="Riley R."/>
            <person name="Saito K."/>
            <person name="San Clemente H."/>
            <person name="Shapiro H."/>
            <person name="van Tuinen D."/>
            <person name="Becard G."/>
            <person name="Bonfante P."/>
            <person name="Paszkowski U."/>
            <person name="Shachar-Hill Y."/>
            <person name="Young J.P."/>
            <person name="Sanders I.R."/>
            <person name="Henrissat B."/>
            <person name="Rensing S.A."/>
            <person name="Grigoriev I.V."/>
            <person name="Corradi N."/>
            <person name="Roux C."/>
            <person name="Martin F."/>
        </authorList>
    </citation>
    <scope>NUCLEOTIDE SEQUENCE</scope>
    <source>
        <strain evidence="2">DAOM 197198</strain>
    </source>
</reference>
<evidence type="ECO:0000256" key="1">
    <source>
        <dbReference type="SAM" id="Coils"/>
    </source>
</evidence>
<protein>
    <submittedName>
        <fullName evidence="2">Uncharacterized protein</fullName>
    </submittedName>
</protein>
<sequence length="794" mass="92574">KHVLNDHTNVQISKKLKYPEALQELYRLQPEFNGKLVYFFYKKTQYIEGLLVYDKKDKIFYVFDKKTNEKFSTFASWIKFLKNKKLFSGERSALTTIFFEPNSSSFNLASLLRTKQIPYWKNYNSTSIAEVTSLIKTLMTSNQKFFGIGIREIINGVGVTFFENEQKLEKDLIIKWQNDLISYELCVLGKGVKEINGITTGIAIKRTLSEINETIHYVSTAKICIGQKTKVIYVLGFEQVIKLRGIHLDTLIKIKNRNQKNALPVKVVHASQEVLAKKIQLQRKKIANKNQIIHTLRDKLQQKIEDNEEKMSEELNQVAQKISNEVMENKIDISSFNPIFQELIRIQSEKVNGVRYHPMFMRWAISIYSRAGRTAYEVMKGIMRLPSISTIKNYINENQQHSGWQNKTAHLILEKMTVENIGSYGRIGFFSHDSFKIQKGLLWSQRDNCYIGYLDFEDEKEELQLFIMQCEKELQADDSSNSSVLEGYDRNLATQEFIHYSYLYRQIFHSKKPLESLDDSRIQTLKDVHDWFVIRDKQKASKINWISPQCQFDLLLSIQGFLGMVKEIFTLYPNSTVKPRRISQDMLEGLFGTIRQLGGDSSTQTLKGYGHALNKFQVTAKMTSEIKSFNYGESSHNGMEFDHLTRYDCRTKKLKDNNTHPTLLNHVTRLSNMFPFTRRIFESLLLDDLFMGKIETPALSFSNENEINQQNQKISFLQEEQQLRVWAQLEKSEDSFAKIFSVSELLWIIWAFGSSTSYKRKQKLVPIIISNLKNSTPFTEEALKRRSIFMEQIE</sequence>
<dbReference type="EMBL" id="KI286649">
    <property type="protein sequence ID" value="ESA10846.1"/>
    <property type="molecule type" value="Genomic_DNA"/>
</dbReference>
<accession>U9U5D5</accession>
<organism evidence="2">
    <name type="scientific">Rhizophagus irregularis (strain DAOM 181602 / DAOM 197198 / MUCL 43194)</name>
    <name type="common">Arbuscular mycorrhizal fungus</name>
    <name type="synonym">Glomus intraradices</name>
    <dbReference type="NCBI Taxonomy" id="747089"/>
    <lineage>
        <taxon>Eukaryota</taxon>
        <taxon>Fungi</taxon>
        <taxon>Fungi incertae sedis</taxon>
        <taxon>Mucoromycota</taxon>
        <taxon>Glomeromycotina</taxon>
        <taxon>Glomeromycetes</taxon>
        <taxon>Glomerales</taxon>
        <taxon>Glomeraceae</taxon>
        <taxon>Rhizophagus</taxon>
    </lineage>
</organism>
<gene>
    <name evidence="2" type="ORF">GLOINDRAFT_324107</name>
</gene>
<dbReference type="VEuPathDB" id="FungiDB:RhiirFUN_024166"/>
<dbReference type="VEuPathDB" id="FungiDB:RhiirFUN_010410"/>
<feature type="non-terminal residue" evidence="2">
    <location>
        <position position="1"/>
    </location>
</feature>
<name>U9U5D5_RHIID</name>
<dbReference type="AlphaFoldDB" id="U9U5D5"/>
<keyword evidence="1" id="KW-0175">Coiled coil</keyword>
<evidence type="ECO:0000313" key="2">
    <source>
        <dbReference type="EMBL" id="ESA10846.1"/>
    </source>
</evidence>